<comment type="caution">
    <text evidence="3">The sequence shown here is derived from an EMBL/GenBank/DDBJ whole genome shotgun (WGS) entry which is preliminary data.</text>
</comment>
<feature type="compositionally biased region" description="Basic residues" evidence="2">
    <location>
        <begin position="828"/>
        <end position="838"/>
    </location>
</feature>
<name>A0ABR1J0N7_9AGAR</name>
<feature type="compositionally biased region" description="Polar residues" evidence="2">
    <location>
        <begin position="123"/>
        <end position="132"/>
    </location>
</feature>
<keyword evidence="1" id="KW-0175">Coiled coil</keyword>
<evidence type="ECO:0000313" key="4">
    <source>
        <dbReference type="Proteomes" id="UP001498398"/>
    </source>
</evidence>
<feature type="compositionally biased region" description="Polar residues" evidence="2">
    <location>
        <begin position="851"/>
        <end position="861"/>
    </location>
</feature>
<dbReference type="Pfam" id="PF18759">
    <property type="entry name" value="Plavaka"/>
    <property type="match status" value="1"/>
</dbReference>
<evidence type="ECO:0000256" key="2">
    <source>
        <dbReference type="SAM" id="MobiDB-lite"/>
    </source>
</evidence>
<feature type="region of interest" description="Disordered" evidence="2">
    <location>
        <begin position="1220"/>
        <end position="1313"/>
    </location>
</feature>
<feature type="compositionally biased region" description="Acidic residues" evidence="2">
    <location>
        <begin position="1264"/>
        <end position="1301"/>
    </location>
</feature>
<evidence type="ECO:0000256" key="1">
    <source>
        <dbReference type="SAM" id="Coils"/>
    </source>
</evidence>
<feature type="region of interest" description="Disordered" evidence="2">
    <location>
        <begin position="123"/>
        <end position="146"/>
    </location>
</feature>
<feature type="region of interest" description="Disordered" evidence="2">
    <location>
        <begin position="828"/>
        <end position="861"/>
    </location>
</feature>
<feature type="compositionally biased region" description="Acidic residues" evidence="2">
    <location>
        <begin position="1241"/>
        <end position="1257"/>
    </location>
</feature>
<keyword evidence="4" id="KW-1185">Reference proteome</keyword>
<dbReference type="EMBL" id="JBANRG010000051">
    <property type="protein sequence ID" value="KAK7444353.1"/>
    <property type="molecule type" value="Genomic_DNA"/>
</dbReference>
<feature type="compositionally biased region" description="Acidic residues" evidence="2">
    <location>
        <begin position="31"/>
        <end position="46"/>
    </location>
</feature>
<feature type="coiled-coil region" evidence="1">
    <location>
        <begin position="606"/>
        <end position="633"/>
    </location>
</feature>
<sequence length="1313" mass="150305">MHARNVHLAQHCPYRNVLQPKKRAKLTHQEDGDDQDLQWEDEDDTQMADGHGSGLGSGDMVDVDGEGQAGQFEGFGLENEDSAPMEIVQEPEPQVETQTRTSARRRKLPARFEDKVVSNRSALIKSTRSQRAVSPEADENPIPRPFNPTSMVLDLNFPNPLDEDAPSAPLLEHLIDDVESPKPYTFYYQTDPDEFGVFKVFESSIPSVDPDENVGVDEIADAPTFMSNVGVDESARSYSSCFGVHLDEANEEDGSTAEGWAPFLSKSVFRLMDWFYRFPKNSLSALDSLVKDVILHEDFKQSDFVGFRANAEVKKLDKYLGQDGDFEEDEDPNLPPNPTAIRDGWYCTSVTIPLPHARSTFASEEAAPKLTVDGVYYRKPLEVIKEALQDPSSADFHLQGHKLLWKRSEDRPVQRLYSEAYTSDRMLEMEREVRSGPTLPGPQVETVVLPIKLYSDSTVLSIIGNISLWPIYMFFGSLSKYVSLKPSAFGESHIAYIPSLPQTIKNAYKKIYGVLPTADVLSHLKQELMQAVWNVLLNDPSLLEAFVNGLILPCIDGITRRFMIRWFTYAADYPEKCLLICMAFLGEYLCYHCLVQKHMVIQLGLKRDMQRRTRLLRADSEELRKQVKEARNRIFKKGRAIKSDFVKHALGEGSWTAIVNIFSKFFFEHGFDYLKMFTVDLLHEIEIGTWKAIFIHLLRILFAFDRSKVDELDNRYRQVPPFGRETIRRANGNVSGLTRKTAREFEDYLQVALVCFEDLLPEPHNKIVMDLIWDLATWHAYAKLRLHSDSTVQSFRQATRAFGDSLRKFVRTTCAEFDTTELEKERAKRVRREKRARQKSGLDTPVDPASELNQKRSFNPNTPKFHAMGHYPDAVVYFGTTDVYSTQPGEHAHIRSKHLWERTSKNRNFVGQLARQERRHHFMRKRVAKCGQTRPLRQNFATKAEDSEPLPACDPNQPYQMASGQRFYEDIPTLLASTKDDPATKNFISDLKNHCLQRILNTESDTEFTDEDRRNLTFVANRLYKHKYLRVNFTTYDLRREQDSINPRTQPNVMLLAGDSKETGHPYWYARIVSLFHVRVRHLGARSRDTSEQRMDIAWVRWYQLDDTYNSGWQAKRLHGLQFVPGSSPDAFGFIDPALIIRAVHILPAFAYGKTSEYLPADSVARVYQSFENGEYNVEEEDWRYYYVNVFADRDLFMRFRGGGVGHLATLEHTQVFETDAGVDEQSLPVYDKDGNVVDNGNEEGDDDDEEEEEEEIQAIQEEPNSEDSDEDSDGSGSDGDEEEEEDLDLGPEDGEVDDIDQLGLESLGYGNY</sequence>
<proteinExistence type="predicted"/>
<evidence type="ECO:0000313" key="3">
    <source>
        <dbReference type="EMBL" id="KAK7444353.1"/>
    </source>
</evidence>
<accession>A0ABR1J0N7</accession>
<protein>
    <submittedName>
        <fullName evidence="3">Uncharacterized protein</fullName>
    </submittedName>
</protein>
<dbReference type="InterPro" id="IPR041078">
    <property type="entry name" value="Plavaka"/>
</dbReference>
<feature type="region of interest" description="Disordered" evidence="2">
    <location>
        <begin position="23"/>
        <end position="105"/>
    </location>
</feature>
<organism evidence="3 4">
    <name type="scientific">Marasmiellus scandens</name>
    <dbReference type="NCBI Taxonomy" id="2682957"/>
    <lineage>
        <taxon>Eukaryota</taxon>
        <taxon>Fungi</taxon>
        <taxon>Dikarya</taxon>
        <taxon>Basidiomycota</taxon>
        <taxon>Agaricomycotina</taxon>
        <taxon>Agaricomycetes</taxon>
        <taxon>Agaricomycetidae</taxon>
        <taxon>Agaricales</taxon>
        <taxon>Marasmiineae</taxon>
        <taxon>Omphalotaceae</taxon>
        <taxon>Marasmiellus</taxon>
    </lineage>
</organism>
<gene>
    <name evidence="3" type="ORF">VKT23_015366</name>
</gene>
<reference evidence="3 4" key="1">
    <citation type="submission" date="2024-01" db="EMBL/GenBank/DDBJ databases">
        <title>A draft genome for the cacao thread blight pathogen Marasmiellus scandens.</title>
        <authorList>
            <person name="Baruah I.K."/>
            <person name="Leung J."/>
            <person name="Bukari Y."/>
            <person name="Amoako-Attah I."/>
            <person name="Meinhardt L.W."/>
            <person name="Bailey B.A."/>
            <person name="Cohen S.P."/>
        </authorList>
    </citation>
    <scope>NUCLEOTIDE SEQUENCE [LARGE SCALE GENOMIC DNA]</scope>
    <source>
        <strain evidence="3 4">GH-19</strain>
    </source>
</reference>
<dbReference type="Proteomes" id="UP001498398">
    <property type="component" value="Unassembled WGS sequence"/>
</dbReference>